<dbReference type="KEGG" id="ibu:IB211_01201"/>
<sequence>MEVSEQLTGFEPKDLMSRTVSNLQRPFREDFSLQKSGIIAEKESQILGCRFVGFDRPKKAAPFFNF</sequence>
<proteinExistence type="predicted"/>
<dbReference type="AlphaFoldDB" id="A0A0S2W2K4"/>
<dbReference type="Proteomes" id="UP000064844">
    <property type="component" value="Chromosome"/>
</dbReference>
<keyword evidence="2" id="KW-1185">Reference proteome</keyword>
<dbReference type="EMBL" id="CP011307">
    <property type="protein sequence ID" value="ALP93594.1"/>
    <property type="molecule type" value="Genomic_DNA"/>
</dbReference>
<evidence type="ECO:0000313" key="2">
    <source>
        <dbReference type="Proteomes" id="UP000064844"/>
    </source>
</evidence>
<protein>
    <submittedName>
        <fullName evidence="1">Uncharacterized protein</fullName>
    </submittedName>
</protein>
<gene>
    <name evidence="1" type="ORF">IB211_01201</name>
</gene>
<name>A0A0S2W2K4_9FIRM</name>
<evidence type="ECO:0000313" key="1">
    <source>
        <dbReference type="EMBL" id="ALP93594.1"/>
    </source>
</evidence>
<dbReference type="STRING" id="1297617.IB211_01201"/>
<reference evidence="2" key="2">
    <citation type="submission" date="2015-04" db="EMBL/GenBank/DDBJ databases">
        <title>A butyrogenic pathway from the amino acid lysine in a human gut commensal.</title>
        <authorList>
            <person name="de Vos W.M."/>
            <person name="Bui N.T.P."/>
            <person name="Plugge C.M."/>
            <person name="Ritari J."/>
        </authorList>
    </citation>
    <scope>NUCLEOTIDE SEQUENCE [LARGE SCALE GENOMIC DNA]</scope>
    <source>
        <strain evidence="2">AF211</strain>
    </source>
</reference>
<accession>A0A0S2W2K4</accession>
<reference evidence="1 2" key="1">
    <citation type="journal article" date="2015" name="Nat. Commun.">
        <title>Production of butyrate from lysine and the Amadori product fructoselysine by a human gut commensal.</title>
        <authorList>
            <person name="Bui T.P."/>
            <person name="Ritari J."/>
            <person name="Boeren S."/>
            <person name="de Waard P."/>
            <person name="Plugge C.M."/>
            <person name="de Vos W.M."/>
        </authorList>
    </citation>
    <scope>NUCLEOTIDE SEQUENCE [LARGE SCALE GENOMIC DNA]</scope>
    <source>
        <strain evidence="1 2">AF211</strain>
    </source>
</reference>
<organism evidence="1 2">
    <name type="scientific">Intestinimonas butyriciproducens</name>
    <dbReference type="NCBI Taxonomy" id="1297617"/>
    <lineage>
        <taxon>Bacteria</taxon>
        <taxon>Bacillati</taxon>
        <taxon>Bacillota</taxon>
        <taxon>Clostridia</taxon>
        <taxon>Eubacteriales</taxon>
        <taxon>Intestinimonas</taxon>
    </lineage>
</organism>